<feature type="domain" description="DUF4179" evidence="2">
    <location>
        <begin position="38"/>
        <end position="125"/>
    </location>
</feature>
<dbReference type="AlphaFoldDB" id="A0A7X2N124"/>
<protein>
    <submittedName>
        <fullName evidence="3">DUF4179 domain-containing protein</fullName>
    </submittedName>
</protein>
<dbReference type="Proteomes" id="UP000460287">
    <property type="component" value="Unassembled WGS sequence"/>
</dbReference>
<gene>
    <name evidence="3" type="ORF">FYJ33_13085</name>
</gene>
<feature type="transmembrane region" description="Helical" evidence="1">
    <location>
        <begin position="45"/>
        <end position="63"/>
    </location>
</feature>
<accession>A0A7X2N124</accession>
<dbReference type="RefSeq" id="WP_154532194.1">
    <property type="nucleotide sequence ID" value="NZ_VULX01000027.1"/>
</dbReference>
<evidence type="ECO:0000259" key="2">
    <source>
        <dbReference type="Pfam" id="PF13786"/>
    </source>
</evidence>
<keyword evidence="4" id="KW-1185">Reference proteome</keyword>
<name>A0A7X2N124_9CLOT</name>
<keyword evidence="1" id="KW-0472">Membrane</keyword>
<evidence type="ECO:0000313" key="3">
    <source>
        <dbReference type="EMBL" id="MSR92300.1"/>
    </source>
</evidence>
<dbReference type="Gene3D" id="2.60.40.1630">
    <property type="entry name" value="bacillus anthracis domain"/>
    <property type="match status" value="1"/>
</dbReference>
<dbReference type="EMBL" id="VULX01000027">
    <property type="protein sequence ID" value="MSR92300.1"/>
    <property type="molecule type" value="Genomic_DNA"/>
</dbReference>
<organism evidence="3 4">
    <name type="scientific">Inconstantimicrobium porci</name>
    <dbReference type="NCBI Taxonomy" id="2652291"/>
    <lineage>
        <taxon>Bacteria</taxon>
        <taxon>Bacillati</taxon>
        <taxon>Bacillota</taxon>
        <taxon>Clostridia</taxon>
        <taxon>Eubacteriales</taxon>
        <taxon>Clostridiaceae</taxon>
        <taxon>Inconstantimicrobium</taxon>
    </lineage>
</organism>
<sequence length="342" mass="37995">MDNLENELLNLGKENVEMPKSVRTKVDLSYHIIRNSEKRKSHKKWVAVAAILVTSLTVATAMTPQAQASIKHFMENFGVKAVTTAADNGYIQKTSSSVKSGKNIDMSLNSIVLDSNSLVLDFKVKYKNDEYNKKYYDIGLLPNIEVTDNNNTIIYSDSKPYSKDRAFAGGDIATKLQSDGIHFIMSLGSTNISVPDLSQLKINISSISAVDSNDNSAKRLFDEKVNWSFETTVDKKFKQNTDIMYKLKDDSAPIEIVSAKLTPTGFTISYKDKQNKNSNAEDIGSSFLTANNKMYPVTSSSDKDGIITADFNNISSFDKCGDITFNLQYFSQDGIKKIVLVK</sequence>
<dbReference type="Pfam" id="PF13786">
    <property type="entry name" value="DUF4179"/>
    <property type="match status" value="1"/>
</dbReference>
<dbReference type="InterPro" id="IPR025436">
    <property type="entry name" value="DUF4179"/>
</dbReference>
<keyword evidence="1" id="KW-0812">Transmembrane</keyword>
<evidence type="ECO:0000313" key="4">
    <source>
        <dbReference type="Proteomes" id="UP000460287"/>
    </source>
</evidence>
<keyword evidence="1" id="KW-1133">Transmembrane helix</keyword>
<reference evidence="3 4" key="1">
    <citation type="submission" date="2019-08" db="EMBL/GenBank/DDBJ databases">
        <title>In-depth cultivation of the pig gut microbiome towards novel bacterial diversity and tailored functional studies.</title>
        <authorList>
            <person name="Wylensek D."/>
            <person name="Hitch T.C.A."/>
            <person name="Clavel T."/>
        </authorList>
    </citation>
    <scope>NUCLEOTIDE SEQUENCE [LARGE SCALE GENOMIC DNA]</scope>
    <source>
        <strain evidence="3 4">WCA-383-APC-5B</strain>
    </source>
</reference>
<evidence type="ECO:0000256" key="1">
    <source>
        <dbReference type="SAM" id="Phobius"/>
    </source>
</evidence>
<comment type="caution">
    <text evidence="3">The sequence shown here is derived from an EMBL/GenBank/DDBJ whole genome shotgun (WGS) entry which is preliminary data.</text>
</comment>
<proteinExistence type="predicted"/>